<dbReference type="FunFam" id="3.40.50.720:FF:000232">
    <property type="entry name" value="Prephenate dehydrogenase family protein"/>
    <property type="match status" value="1"/>
</dbReference>
<dbReference type="GO" id="GO:0004665">
    <property type="term" value="F:prephenate dehydrogenase (NADP+) activity"/>
    <property type="evidence" value="ECO:0007669"/>
    <property type="project" value="InterPro"/>
</dbReference>
<dbReference type="SUPFAM" id="SSF51735">
    <property type="entry name" value="NAD(P)-binding Rossmann-fold domains"/>
    <property type="match status" value="1"/>
</dbReference>
<dbReference type="AlphaFoldDB" id="A0A1Q2MDI1"/>
<sequence>MKIFILGTGRMGAWLTEEFCLDHEVAIYDFDRKKMKFFIEVQRLTDMSQLKEFDPDMVINAVSLRHTKEAFDQIIPLVRDDCIFVDIMSVKGDIDKYYKQHNLRFVSIHPMFGPTFANIRNLKDENAVIITESDEEGKKFFREFFESLELNIYEYSFAEHDETISYSLSIPFTSSLVFAACMKKQDAPGTTFRRHHEIAKGLLSEDDYLLAEILFNAGTIEQIEKINQRLSYLTHIIRGRDYEVMVEFLDKLRDNIDF</sequence>
<dbReference type="STRING" id="1851148.SMSP2_01124"/>
<proteinExistence type="predicted"/>
<dbReference type="GO" id="GO:0006571">
    <property type="term" value="P:tyrosine biosynthetic process"/>
    <property type="evidence" value="ECO:0007669"/>
    <property type="project" value="InterPro"/>
</dbReference>
<dbReference type="InterPro" id="IPR036291">
    <property type="entry name" value="NAD(P)-bd_dom_sf"/>
</dbReference>
<dbReference type="OrthoDB" id="9802008at2"/>
<name>A0A1Q2MDI1_9BACT</name>
<organism evidence="3 4">
    <name type="scientific">Limihaloglobus sulfuriphilus</name>
    <dbReference type="NCBI Taxonomy" id="1851148"/>
    <lineage>
        <taxon>Bacteria</taxon>
        <taxon>Pseudomonadati</taxon>
        <taxon>Planctomycetota</taxon>
        <taxon>Phycisphaerae</taxon>
        <taxon>Sedimentisphaerales</taxon>
        <taxon>Sedimentisphaeraceae</taxon>
        <taxon>Limihaloglobus</taxon>
    </lineage>
</organism>
<gene>
    <name evidence="3" type="primary">tyrA</name>
    <name evidence="3" type="ORF">SMSP2_01124</name>
</gene>
<dbReference type="SUPFAM" id="SSF48179">
    <property type="entry name" value="6-phosphogluconate dehydrogenase C-terminal domain-like"/>
    <property type="match status" value="1"/>
</dbReference>
<dbReference type="GO" id="GO:0070403">
    <property type="term" value="F:NAD+ binding"/>
    <property type="evidence" value="ECO:0007669"/>
    <property type="project" value="InterPro"/>
</dbReference>
<keyword evidence="1" id="KW-0560">Oxidoreductase</keyword>
<dbReference type="RefSeq" id="WP_146683002.1">
    <property type="nucleotide sequence ID" value="NZ_CP019646.1"/>
</dbReference>
<evidence type="ECO:0000313" key="4">
    <source>
        <dbReference type="Proteomes" id="UP000188181"/>
    </source>
</evidence>
<dbReference type="PANTHER" id="PTHR21363">
    <property type="entry name" value="PREPHENATE DEHYDROGENASE"/>
    <property type="match status" value="1"/>
</dbReference>
<dbReference type="Pfam" id="PF02153">
    <property type="entry name" value="PDH_N"/>
    <property type="match status" value="1"/>
</dbReference>
<dbReference type="PROSITE" id="PS51176">
    <property type="entry name" value="PDH_ADH"/>
    <property type="match status" value="1"/>
</dbReference>
<feature type="domain" description="Prephenate/arogenate dehydrogenase" evidence="2">
    <location>
        <begin position="1"/>
        <end position="258"/>
    </location>
</feature>
<dbReference type="InterPro" id="IPR050812">
    <property type="entry name" value="Preph/Arog_dehydrog"/>
</dbReference>
<reference evidence="4" key="1">
    <citation type="submission" date="2017-02" db="EMBL/GenBank/DDBJ databases">
        <title>Comparative genomics and description of representatives of a novel lineage of planctomycetes thriving in anoxic sediments.</title>
        <authorList>
            <person name="Spring S."/>
            <person name="Bunk B."/>
            <person name="Sproer C."/>
        </authorList>
    </citation>
    <scope>NUCLEOTIDE SEQUENCE [LARGE SCALE GENOMIC DNA]</scope>
    <source>
        <strain evidence="4">SM-Chi-D1</strain>
    </source>
</reference>
<evidence type="ECO:0000256" key="1">
    <source>
        <dbReference type="ARBA" id="ARBA00023002"/>
    </source>
</evidence>
<dbReference type="PANTHER" id="PTHR21363:SF0">
    <property type="entry name" value="PREPHENATE DEHYDROGENASE [NADP(+)]"/>
    <property type="match status" value="1"/>
</dbReference>
<dbReference type="GO" id="GO:0008977">
    <property type="term" value="F:prephenate dehydrogenase (NAD+) activity"/>
    <property type="evidence" value="ECO:0007669"/>
    <property type="project" value="InterPro"/>
</dbReference>
<dbReference type="KEGG" id="pbas:SMSP2_01124"/>
<evidence type="ECO:0000313" key="3">
    <source>
        <dbReference type="EMBL" id="AQQ70763.1"/>
    </source>
</evidence>
<dbReference type="Proteomes" id="UP000188181">
    <property type="component" value="Chromosome"/>
</dbReference>
<evidence type="ECO:0000259" key="2">
    <source>
        <dbReference type="PROSITE" id="PS51176"/>
    </source>
</evidence>
<dbReference type="InterPro" id="IPR003099">
    <property type="entry name" value="Prephen_DH"/>
</dbReference>
<dbReference type="InterPro" id="IPR008927">
    <property type="entry name" value="6-PGluconate_DH-like_C_sf"/>
</dbReference>
<dbReference type="EMBL" id="CP019646">
    <property type="protein sequence ID" value="AQQ70763.1"/>
    <property type="molecule type" value="Genomic_DNA"/>
</dbReference>
<protein>
    <submittedName>
        <fullName evidence="3">T-protein</fullName>
    </submittedName>
</protein>
<dbReference type="Gene3D" id="3.40.50.720">
    <property type="entry name" value="NAD(P)-binding Rossmann-like Domain"/>
    <property type="match status" value="1"/>
</dbReference>
<keyword evidence="4" id="KW-1185">Reference proteome</keyword>
<accession>A0A1Q2MDI1</accession>
<dbReference type="InterPro" id="IPR046826">
    <property type="entry name" value="PDH_N"/>
</dbReference>